<dbReference type="CDD" id="cd03189">
    <property type="entry name" value="GST_C_GTT1_like"/>
    <property type="match status" value="1"/>
</dbReference>
<dbReference type="InterPro" id="IPR004046">
    <property type="entry name" value="GST_C"/>
</dbReference>
<proteinExistence type="inferred from homology"/>
<evidence type="ECO:0000259" key="6">
    <source>
        <dbReference type="PROSITE" id="PS50405"/>
    </source>
</evidence>
<dbReference type="EC" id="2.5.1.18" evidence="1"/>
<dbReference type="SFLD" id="SFLDG00358">
    <property type="entry name" value="Main_(cytGST)"/>
    <property type="match status" value="1"/>
</dbReference>
<dbReference type="SUPFAM" id="SSF47616">
    <property type="entry name" value="GST C-terminal domain-like"/>
    <property type="match status" value="1"/>
</dbReference>
<evidence type="ECO:0000313" key="7">
    <source>
        <dbReference type="EMBL" id="EGF90656.1"/>
    </source>
</evidence>
<accession>F4QR19</accession>
<organism evidence="7 8">
    <name type="scientific">Asticcacaulis biprosthecium C19</name>
    <dbReference type="NCBI Taxonomy" id="715226"/>
    <lineage>
        <taxon>Bacteria</taxon>
        <taxon>Pseudomonadati</taxon>
        <taxon>Pseudomonadota</taxon>
        <taxon>Alphaproteobacteria</taxon>
        <taxon>Caulobacterales</taxon>
        <taxon>Caulobacteraceae</taxon>
        <taxon>Asticcacaulis</taxon>
    </lineage>
</organism>
<protein>
    <recommendedName>
        <fullName evidence="1">glutathione transferase</fullName>
        <ecNumber evidence="1">2.5.1.18</ecNumber>
    </recommendedName>
</protein>
<evidence type="ECO:0000256" key="2">
    <source>
        <dbReference type="ARBA" id="ARBA00022679"/>
    </source>
</evidence>
<dbReference type="RefSeq" id="WP_006274467.1">
    <property type="nucleotide sequence ID" value="NZ_GL883079.1"/>
</dbReference>
<dbReference type="Gene3D" id="1.20.1050.10">
    <property type="match status" value="1"/>
</dbReference>
<evidence type="ECO:0000256" key="4">
    <source>
        <dbReference type="RuleBase" id="RU003494"/>
    </source>
</evidence>
<gene>
    <name evidence="7" type="ORF">ABI_36870</name>
</gene>
<evidence type="ECO:0000259" key="5">
    <source>
        <dbReference type="PROSITE" id="PS50404"/>
    </source>
</evidence>
<dbReference type="SUPFAM" id="SSF52833">
    <property type="entry name" value="Thioredoxin-like"/>
    <property type="match status" value="1"/>
</dbReference>
<dbReference type="Proteomes" id="UP000006512">
    <property type="component" value="Unassembled WGS sequence"/>
</dbReference>
<sequence>MITVHHLDNSRSQRVLWLLEELNLTYDIKFYKRDQGMLAPPELKAVHPLGKSPVITDVPGTIAESGAIIDYLVSAYGPQLAPPVGMPERLRYNYWMYAAEGSFMQPLVLKLITTEIRKRVPFFIRPIASGIASAIDKRLVDPNIAANAALWESALAEFPWFVGETFTAADIMMSFPLEAARSRGGLGDKPHIKAWLETIHARPAYRRALERGGAYVYA</sequence>
<dbReference type="InterPro" id="IPR036282">
    <property type="entry name" value="Glutathione-S-Trfase_C_sf"/>
</dbReference>
<keyword evidence="8" id="KW-1185">Reference proteome</keyword>
<dbReference type="PANTHER" id="PTHR44051:SF9">
    <property type="entry name" value="GLUTATHIONE S-TRANSFERASE 1"/>
    <property type="match status" value="1"/>
</dbReference>
<keyword evidence="2 7" id="KW-0808">Transferase</keyword>
<dbReference type="OrthoDB" id="9810080at2"/>
<dbReference type="InterPro" id="IPR036249">
    <property type="entry name" value="Thioredoxin-like_sf"/>
</dbReference>
<feature type="domain" description="GST N-terminal" evidence="5">
    <location>
        <begin position="1"/>
        <end position="80"/>
    </location>
</feature>
<name>F4QR19_9CAUL</name>
<dbReference type="GO" id="GO:0004601">
    <property type="term" value="F:peroxidase activity"/>
    <property type="evidence" value="ECO:0007669"/>
    <property type="project" value="UniProtKB-ARBA"/>
</dbReference>
<comment type="catalytic activity">
    <reaction evidence="3">
        <text>RX + glutathione = an S-substituted glutathione + a halide anion + H(+)</text>
        <dbReference type="Rhea" id="RHEA:16437"/>
        <dbReference type="ChEBI" id="CHEBI:15378"/>
        <dbReference type="ChEBI" id="CHEBI:16042"/>
        <dbReference type="ChEBI" id="CHEBI:17792"/>
        <dbReference type="ChEBI" id="CHEBI:57925"/>
        <dbReference type="ChEBI" id="CHEBI:90779"/>
        <dbReference type="EC" id="2.5.1.18"/>
    </reaction>
</comment>
<dbReference type="InterPro" id="IPR040079">
    <property type="entry name" value="Glutathione_S-Trfase"/>
</dbReference>
<evidence type="ECO:0000313" key="8">
    <source>
        <dbReference type="Proteomes" id="UP000006512"/>
    </source>
</evidence>
<dbReference type="FunFam" id="3.40.30.10:FF:000156">
    <property type="entry name" value="Glutathione S-transferase 1"/>
    <property type="match status" value="1"/>
</dbReference>
<dbReference type="CDD" id="cd03046">
    <property type="entry name" value="GST_N_GTT1_like"/>
    <property type="match status" value="1"/>
</dbReference>
<dbReference type="GO" id="GO:0004364">
    <property type="term" value="F:glutathione transferase activity"/>
    <property type="evidence" value="ECO:0007669"/>
    <property type="project" value="UniProtKB-EC"/>
</dbReference>
<dbReference type="PROSITE" id="PS50405">
    <property type="entry name" value="GST_CTER"/>
    <property type="match status" value="1"/>
</dbReference>
<evidence type="ECO:0000256" key="1">
    <source>
        <dbReference type="ARBA" id="ARBA00012452"/>
    </source>
</evidence>
<dbReference type="HOGENOM" id="CLU_011226_15_4_5"/>
<reference evidence="8" key="1">
    <citation type="submission" date="2011-03" db="EMBL/GenBank/DDBJ databases">
        <title>Draft genome sequence of Brevundimonas diminuta.</title>
        <authorList>
            <person name="Brown P.J.B."/>
            <person name="Buechlein A."/>
            <person name="Hemmerich C."/>
            <person name="Brun Y.V."/>
        </authorList>
    </citation>
    <scope>NUCLEOTIDE SEQUENCE [LARGE SCALE GENOMIC DNA]</scope>
    <source>
        <strain evidence="8">C19</strain>
    </source>
</reference>
<dbReference type="Gene3D" id="3.40.30.10">
    <property type="entry name" value="Glutaredoxin"/>
    <property type="match status" value="1"/>
</dbReference>
<dbReference type="Pfam" id="PF00043">
    <property type="entry name" value="GST_C"/>
    <property type="match status" value="1"/>
</dbReference>
<dbReference type="eggNOG" id="COG0625">
    <property type="taxonomic scope" value="Bacteria"/>
</dbReference>
<dbReference type="GO" id="GO:0005737">
    <property type="term" value="C:cytoplasm"/>
    <property type="evidence" value="ECO:0007669"/>
    <property type="project" value="UniProtKB-ARBA"/>
</dbReference>
<dbReference type="PANTHER" id="PTHR44051">
    <property type="entry name" value="GLUTATHIONE S-TRANSFERASE-RELATED"/>
    <property type="match status" value="1"/>
</dbReference>
<comment type="similarity">
    <text evidence="4">Belongs to the GST superfamily.</text>
</comment>
<dbReference type="STRING" id="715226.ABI_36870"/>
<dbReference type="AlphaFoldDB" id="F4QR19"/>
<dbReference type="InterPro" id="IPR004045">
    <property type="entry name" value="Glutathione_S-Trfase_N"/>
</dbReference>
<dbReference type="PROSITE" id="PS50404">
    <property type="entry name" value="GST_NTER"/>
    <property type="match status" value="1"/>
</dbReference>
<dbReference type="Pfam" id="PF02798">
    <property type="entry name" value="GST_N"/>
    <property type="match status" value="1"/>
</dbReference>
<evidence type="ECO:0000256" key="3">
    <source>
        <dbReference type="ARBA" id="ARBA00047960"/>
    </source>
</evidence>
<feature type="domain" description="GST C-terminal" evidence="6">
    <location>
        <begin position="85"/>
        <end position="216"/>
    </location>
</feature>
<dbReference type="EMBL" id="GL883079">
    <property type="protein sequence ID" value="EGF90656.1"/>
    <property type="molecule type" value="Genomic_DNA"/>
</dbReference>
<dbReference type="SFLD" id="SFLDG01150">
    <property type="entry name" value="Main.1:_Beta-like"/>
    <property type="match status" value="1"/>
</dbReference>
<dbReference type="InterPro" id="IPR010987">
    <property type="entry name" value="Glutathione-S-Trfase_C-like"/>
</dbReference>
<dbReference type="SFLD" id="SFLDS00019">
    <property type="entry name" value="Glutathione_Transferase_(cytos"/>
    <property type="match status" value="1"/>
</dbReference>